<dbReference type="InterPro" id="IPR043519">
    <property type="entry name" value="NT_sf"/>
</dbReference>
<organism evidence="5 6">
    <name type="scientific">Nocardiopsis ansamitocini</name>
    <dbReference type="NCBI Taxonomy" id="1670832"/>
    <lineage>
        <taxon>Bacteria</taxon>
        <taxon>Bacillati</taxon>
        <taxon>Actinomycetota</taxon>
        <taxon>Actinomycetes</taxon>
        <taxon>Streptosporangiales</taxon>
        <taxon>Nocardiopsidaceae</taxon>
        <taxon>Nocardiopsis</taxon>
    </lineage>
</organism>
<dbReference type="SMART" id="SM00471">
    <property type="entry name" value="HDc"/>
    <property type="match status" value="1"/>
</dbReference>
<dbReference type="InterPro" id="IPR012676">
    <property type="entry name" value="TGS-like"/>
</dbReference>
<dbReference type="SUPFAM" id="SSF81271">
    <property type="entry name" value="TGS-like"/>
    <property type="match status" value="1"/>
</dbReference>
<dbReference type="Gene3D" id="3.10.20.30">
    <property type="match status" value="1"/>
</dbReference>
<dbReference type="PROSITE" id="PS51831">
    <property type="entry name" value="HD"/>
    <property type="match status" value="1"/>
</dbReference>
<dbReference type="PANTHER" id="PTHR21262:SF31">
    <property type="entry name" value="GTP PYROPHOSPHOKINASE"/>
    <property type="match status" value="1"/>
</dbReference>
<gene>
    <name evidence="5" type="ORF">Nans01_27550</name>
</gene>
<sequence length="567" mass="63108">MAASADLIASSAWWKGLNKAMATRSPCPDVQPLVDEHLRWYPKADAALLSRAYAVAEHLHRDQKRKSGEPFIIHPLAVATILAEMGLDTATLVAALLHDTVEDTPFSLAHLSAEFGVEVGIMVDGVTKVDRSMYGNAAAGETFRKMVLAARDDLRVLLIKLADRVHNLRTLQFQPPHKRIKIAQGTRELLIPLAERLGVYRLKRELEDLCFAYLEGDEHDRTRAKVEQVRKDCRHEFDAVRHRLRDMLVSFRVKATVETRERHLYSVFTSGRGPGERLDALDTVRCLVVVKGSEQNAYLALGAVHGRWRPVPQKFRDFIAIPKYNLYRALHTTVVTDSGRRVQIIICDSHAQQVSELGIVAEIRQVTGRDGRLTRERTTDPEWLTRLLGWQEQASAEELLRGVRTDLAETITVLTEDGRILTLPEGATPVDVAYTISTDTGNHFSTAIIGGRLVGPSSPVRDGDTVRIITKDEPNPDRDWLASAKTGEARVGITTWHRTRAREHAEQAGRRRLADLVGEVRLVDSEAIGKMVGVARRAGHADLESLYTAIGEGSVEAEKVASHFSTD</sequence>
<dbReference type="Pfam" id="PF02824">
    <property type="entry name" value="TGS"/>
    <property type="match status" value="1"/>
</dbReference>
<dbReference type="FunFam" id="1.10.3210.10:FF:000001">
    <property type="entry name" value="GTP pyrophosphokinase RelA"/>
    <property type="match status" value="1"/>
</dbReference>
<dbReference type="Gene3D" id="3.30.460.10">
    <property type="entry name" value="Beta Polymerase, domain 2"/>
    <property type="match status" value="1"/>
</dbReference>
<dbReference type="GO" id="GO:0005886">
    <property type="term" value="C:plasma membrane"/>
    <property type="evidence" value="ECO:0007669"/>
    <property type="project" value="TreeGrafter"/>
</dbReference>
<dbReference type="InterPro" id="IPR006674">
    <property type="entry name" value="HD_domain"/>
</dbReference>
<dbReference type="InterPro" id="IPR004095">
    <property type="entry name" value="TGS"/>
</dbReference>
<dbReference type="SUPFAM" id="SSF81301">
    <property type="entry name" value="Nucleotidyltransferase"/>
    <property type="match status" value="1"/>
</dbReference>
<comment type="similarity">
    <text evidence="1">Belongs to the RelA/SpoT family.</text>
</comment>
<dbReference type="EMBL" id="BSQG01000004">
    <property type="protein sequence ID" value="GLU48404.1"/>
    <property type="molecule type" value="Genomic_DNA"/>
</dbReference>
<dbReference type="RefSeq" id="WP_285759891.1">
    <property type="nucleotide sequence ID" value="NZ_BSQG01000004.1"/>
</dbReference>
<dbReference type="GO" id="GO:0015969">
    <property type="term" value="P:guanosine tetraphosphate metabolic process"/>
    <property type="evidence" value="ECO:0007669"/>
    <property type="project" value="InterPro"/>
</dbReference>
<evidence type="ECO:0000256" key="2">
    <source>
        <dbReference type="ARBA" id="ARBA00025704"/>
    </source>
</evidence>
<dbReference type="Pfam" id="PF13328">
    <property type="entry name" value="HD_4"/>
    <property type="match status" value="1"/>
</dbReference>
<keyword evidence="6" id="KW-1185">Reference proteome</keyword>
<feature type="domain" description="TGS" evidence="4">
    <location>
        <begin position="406"/>
        <end position="470"/>
    </location>
</feature>
<dbReference type="CDD" id="cd00077">
    <property type="entry name" value="HDc"/>
    <property type="match status" value="1"/>
</dbReference>
<evidence type="ECO:0008006" key="7">
    <source>
        <dbReference type="Google" id="ProtNLM"/>
    </source>
</evidence>
<protein>
    <recommendedName>
        <fullName evidence="7">Bifunctional (P)ppGpp synthetase/guanosine-3',5'-bis(Diphosphate) 3'-pyrophosphohydrolase</fullName>
    </recommendedName>
</protein>
<name>A0A9W6P6L3_9ACTN</name>
<evidence type="ECO:0000256" key="1">
    <source>
        <dbReference type="ARBA" id="ARBA00007476"/>
    </source>
</evidence>
<comment type="pathway">
    <text evidence="2">Purine metabolism.</text>
</comment>
<dbReference type="Gene3D" id="1.10.3210.10">
    <property type="entry name" value="Hypothetical protein af1432"/>
    <property type="match status" value="1"/>
</dbReference>
<evidence type="ECO:0000259" key="4">
    <source>
        <dbReference type="PROSITE" id="PS51880"/>
    </source>
</evidence>
<accession>A0A9W6P6L3</accession>
<reference evidence="5" key="1">
    <citation type="submission" date="2023-02" db="EMBL/GenBank/DDBJ databases">
        <title>Nocardiopsis ansamitocini NBRC 112285.</title>
        <authorList>
            <person name="Ichikawa N."/>
            <person name="Sato H."/>
            <person name="Tonouchi N."/>
        </authorList>
    </citation>
    <scope>NUCLEOTIDE SEQUENCE</scope>
    <source>
        <strain evidence="5">NBRC 112285</strain>
    </source>
</reference>
<dbReference type="InterPro" id="IPR012675">
    <property type="entry name" value="Beta-grasp_dom_sf"/>
</dbReference>
<dbReference type="Proteomes" id="UP001165092">
    <property type="component" value="Unassembled WGS sequence"/>
</dbReference>
<dbReference type="PROSITE" id="PS51880">
    <property type="entry name" value="TGS"/>
    <property type="match status" value="1"/>
</dbReference>
<evidence type="ECO:0000313" key="6">
    <source>
        <dbReference type="Proteomes" id="UP001165092"/>
    </source>
</evidence>
<dbReference type="AlphaFoldDB" id="A0A9W6P6L3"/>
<dbReference type="Pfam" id="PF04607">
    <property type="entry name" value="RelA_SpoT"/>
    <property type="match status" value="1"/>
</dbReference>
<comment type="caution">
    <text evidence="5">The sequence shown here is derived from an EMBL/GenBank/DDBJ whole genome shotgun (WGS) entry which is preliminary data.</text>
</comment>
<dbReference type="InterPro" id="IPR007685">
    <property type="entry name" value="RelA_SpoT"/>
</dbReference>
<evidence type="ECO:0000259" key="3">
    <source>
        <dbReference type="PROSITE" id="PS51831"/>
    </source>
</evidence>
<dbReference type="PANTHER" id="PTHR21262">
    <property type="entry name" value="GUANOSINE-3',5'-BIS DIPHOSPHATE 3'-PYROPHOSPHOHYDROLASE"/>
    <property type="match status" value="1"/>
</dbReference>
<dbReference type="CDD" id="cd05399">
    <property type="entry name" value="NT_Rel-Spo_like"/>
    <property type="match status" value="1"/>
</dbReference>
<proteinExistence type="inferred from homology"/>
<evidence type="ECO:0000313" key="5">
    <source>
        <dbReference type="EMBL" id="GLU48404.1"/>
    </source>
</evidence>
<feature type="domain" description="HD" evidence="3">
    <location>
        <begin position="71"/>
        <end position="168"/>
    </location>
</feature>
<dbReference type="InterPro" id="IPR003607">
    <property type="entry name" value="HD/PDEase_dom"/>
</dbReference>
<dbReference type="FunFam" id="3.10.20.30:FF:000002">
    <property type="entry name" value="GTP pyrophosphokinase (RelA/SpoT)"/>
    <property type="match status" value="1"/>
</dbReference>
<dbReference type="SUPFAM" id="SSF109604">
    <property type="entry name" value="HD-domain/PDEase-like"/>
    <property type="match status" value="1"/>
</dbReference>
<dbReference type="SMART" id="SM00954">
    <property type="entry name" value="RelA_SpoT"/>
    <property type="match status" value="1"/>
</dbReference>